<evidence type="ECO:0000313" key="3">
    <source>
        <dbReference type="Proteomes" id="UP001066276"/>
    </source>
</evidence>
<dbReference type="Proteomes" id="UP001066276">
    <property type="component" value="Chromosome 1_1"/>
</dbReference>
<evidence type="ECO:0000313" key="2">
    <source>
        <dbReference type="EMBL" id="KAJ1213593.1"/>
    </source>
</evidence>
<accession>A0AAV7WM18</accession>
<reference evidence="2" key="1">
    <citation type="journal article" date="2022" name="bioRxiv">
        <title>Sequencing and chromosome-scale assembly of the giantPleurodeles waltlgenome.</title>
        <authorList>
            <person name="Brown T."/>
            <person name="Elewa A."/>
            <person name="Iarovenko S."/>
            <person name="Subramanian E."/>
            <person name="Araus A.J."/>
            <person name="Petzold A."/>
            <person name="Susuki M."/>
            <person name="Suzuki K.-i.T."/>
            <person name="Hayashi T."/>
            <person name="Toyoda A."/>
            <person name="Oliveira C."/>
            <person name="Osipova E."/>
            <person name="Leigh N.D."/>
            <person name="Simon A."/>
            <person name="Yun M.H."/>
        </authorList>
    </citation>
    <scope>NUCLEOTIDE SEQUENCE</scope>
    <source>
        <strain evidence="2">20211129_DDA</strain>
        <tissue evidence="2">Liver</tissue>
    </source>
</reference>
<feature type="compositionally biased region" description="Basic and acidic residues" evidence="1">
    <location>
        <begin position="85"/>
        <end position="105"/>
    </location>
</feature>
<evidence type="ECO:0000256" key="1">
    <source>
        <dbReference type="SAM" id="MobiDB-lite"/>
    </source>
</evidence>
<sequence>MGNTGQWCKTSLATPHRPLNHGPLLLIIRPRHLCVTWIQSPPQGIRASKAIGVSKWVDADGCSINEHRPALCRCAGSPQSRLGKTGHEWGGDERPSGSPEKEKVRAPLRRLALSTARATRGKKGKYKGTALILMRAGKKEEVPEAVQQDMVHGVTGLVDEEL</sequence>
<comment type="caution">
    <text evidence="2">The sequence shown here is derived from an EMBL/GenBank/DDBJ whole genome shotgun (WGS) entry which is preliminary data.</text>
</comment>
<dbReference type="EMBL" id="JANPWB010000001">
    <property type="protein sequence ID" value="KAJ1213593.1"/>
    <property type="molecule type" value="Genomic_DNA"/>
</dbReference>
<gene>
    <name evidence="2" type="ORF">NDU88_001227</name>
</gene>
<proteinExistence type="predicted"/>
<keyword evidence="3" id="KW-1185">Reference proteome</keyword>
<dbReference type="AlphaFoldDB" id="A0AAV7WM18"/>
<name>A0AAV7WM18_PLEWA</name>
<protein>
    <submittedName>
        <fullName evidence="2">Uncharacterized protein</fullName>
    </submittedName>
</protein>
<feature type="region of interest" description="Disordered" evidence="1">
    <location>
        <begin position="76"/>
        <end position="106"/>
    </location>
</feature>
<organism evidence="2 3">
    <name type="scientific">Pleurodeles waltl</name>
    <name type="common">Iberian ribbed newt</name>
    <dbReference type="NCBI Taxonomy" id="8319"/>
    <lineage>
        <taxon>Eukaryota</taxon>
        <taxon>Metazoa</taxon>
        <taxon>Chordata</taxon>
        <taxon>Craniata</taxon>
        <taxon>Vertebrata</taxon>
        <taxon>Euteleostomi</taxon>
        <taxon>Amphibia</taxon>
        <taxon>Batrachia</taxon>
        <taxon>Caudata</taxon>
        <taxon>Salamandroidea</taxon>
        <taxon>Salamandridae</taxon>
        <taxon>Pleurodelinae</taxon>
        <taxon>Pleurodeles</taxon>
    </lineage>
</organism>